<name>A0A4Y7JUG6_PAPSO</name>
<feature type="transmembrane region" description="Helical" evidence="6">
    <location>
        <begin position="82"/>
        <end position="103"/>
    </location>
</feature>
<evidence type="ECO:0000313" key="7">
    <source>
        <dbReference type="EMBL" id="RZC64347.1"/>
    </source>
</evidence>
<evidence type="ECO:0000256" key="5">
    <source>
        <dbReference type="ARBA" id="ARBA00023136"/>
    </source>
</evidence>
<sequence length="554" mass="60316">MEVTGAGGVNSHEETLLQNIELQSMVNYKGEKFVMNSEFGGWKSASRVLVIDCVDAFVFFGILSNLISYLTNQFGQSTATAALNVNIWVGVVFMLPLLIGFVADSYLGRFRIVLVSSCFCISGLGLLTLSTLNGSAKTTDCVNNTKDDISCASPSCLQVNFFFFSLYLVAIGSAGFATCAPAFGADQFDGRNPNEIKSKSSFFNWWQIGISVGGTGANTILNYIQDNLGWSLGFGILCISSVVALIVFLSGIKTYRYSVIDEARGNPLLGITEVLVAAAKNWRITSSSNTSKDEALEAFVGNSNANVEEAKSLLRLIPLWIICLIYPVAIAQNMTLFTKQSSTMDRTIGPKFQIPAASLQLFIGLSIILFAALYDRLFVPLARAITGRPNGITMLQRIGTGIFFTAISMVIAAVVENKRLQTAIDFGLVDTPNAAVPMSVWWLIPQYVVSGLAIAFTSIGLQEFFYDQVPNGLKSMGLALNTSVFGVGNFTSGFLISTVQKVTSADGQYGWFANNLNRAHLDYFYWLLAGLSTLELFAFLCYSKTYLYRREASI</sequence>
<comment type="similarity">
    <text evidence="2">Belongs to the major facilitator superfamily. Proton-dependent oligopeptide transporter (POT/PTR) (TC 2.A.17) family.</text>
</comment>
<dbReference type="Gramene" id="RZC64347">
    <property type="protein sequence ID" value="RZC64347"/>
    <property type="gene ID" value="C5167_008032"/>
</dbReference>
<evidence type="ECO:0000256" key="1">
    <source>
        <dbReference type="ARBA" id="ARBA00004141"/>
    </source>
</evidence>
<gene>
    <name evidence="7" type="ORF">C5167_008032</name>
</gene>
<dbReference type="OrthoDB" id="8904098at2759"/>
<dbReference type="Pfam" id="PF00854">
    <property type="entry name" value="PTR2"/>
    <property type="match status" value="1"/>
</dbReference>
<dbReference type="PANTHER" id="PTHR11654">
    <property type="entry name" value="OLIGOPEPTIDE TRANSPORTER-RELATED"/>
    <property type="match status" value="1"/>
</dbReference>
<feature type="transmembrane region" description="Helical" evidence="6">
    <location>
        <begin position="313"/>
        <end position="332"/>
    </location>
</feature>
<dbReference type="OMA" id="GFATCAP"/>
<evidence type="ECO:0000256" key="3">
    <source>
        <dbReference type="ARBA" id="ARBA00022692"/>
    </source>
</evidence>
<evidence type="ECO:0000256" key="2">
    <source>
        <dbReference type="ARBA" id="ARBA00005982"/>
    </source>
</evidence>
<organism evidence="7 8">
    <name type="scientific">Papaver somniferum</name>
    <name type="common">Opium poppy</name>
    <dbReference type="NCBI Taxonomy" id="3469"/>
    <lineage>
        <taxon>Eukaryota</taxon>
        <taxon>Viridiplantae</taxon>
        <taxon>Streptophyta</taxon>
        <taxon>Embryophyta</taxon>
        <taxon>Tracheophyta</taxon>
        <taxon>Spermatophyta</taxon>
        <taxon>Magnoliopsida</taxon>
        <taxon>Ranunculales</taxon>
        <taxon>Papaveraceae</taxon>
        <taxon>Papaveroideae</taxon>
        <taxon>Papaver</taxon>
    </lineage>
</organism>
<feature type="transmembrane region" description="Helical" evidence="6">
    <location>
        <begin position="478"/>
        <end position="503"/>
    </location>
</feature>
<keyword evidence="5 6" id="KW-0472">Membrane</keyword>
<dbReference type="InterPro" id="IPR036259">
    <property type="entry name" value="MFS_trans_sf"/>
</dbReference>
<reference evidence="7 8" key="1">
    <citation type="journal article" date="2018" name="Science">
        <title>The opium poppy genome and morphinan production.</title>
        <authorList>
            <person name="Guo L."/>
            <person name="Winzer T."/>
            <person name="Yang X."/>
            <person name="Li Y."/>
            <person name="Ning Z."/>
            <person name="He Z."/>
            <person name="Teodor R."/>
            <person name="Lu Y."/>
            <person name="Bowser T.A."/>
            <person name="Graham I.A."/>
            <person name="Ye K."/>
        </authorList>
    </citation>
    <scope>NUCLEOTIDE SEQUENCE [LARGE SCALE GENOMIC DNA]</scope>
    <source>
        <strain evidence="8">cv. HN1</strain>
        <tissue evidence="7">Leaves</tissue>
    </source>
</reference>
<feature type="transmembrane region" description="Helical" evidence="6">
    <location>
        <begin position="352"/>
        <end position="374"/>
    </location>
</feature>
<dbReference type="GO" id="GO:0022857">
    <property type="term" value="F:transmembrane transporter activity"/>
    <property type="evidence" value="ECO:0007669"/>
    <property type="project" value="InterPro"/>
</dbReference>
<comment type="subcellular location">
    <subcellularLocation>
        <location evidence="1">Membrane</location>
        <topology evidence="1">Multi-pass membrane protein</topology>
    </subcellularLocation>
</comment>
<evidence type="ECO:0000256" key="4">
    <source>
        <dbReference type="ARBA" id="ARBA00022989"/>
    </source>
</evidence>
<keyword evidence="3 6" id="KW-0812">Transmembrane</keyword>
<feature type="transmembrane region" description="Helical" evidence="6">
    <location>
        <begin position="230"/>
        <end position="249"/>
    </location>
</feature>
<proteinExistence type="inferred from homology"/>
<protein>
    <recommendedName>
        <fullName evidence="9">Major facilitator superfamily (MFS) profile domain-containing protein</fullName>
    </recommendedName>
</protein>
<dbReference type="AlphaFoldDB" id="A0A4Y7JUG6"/>
<evidence type="ECO:0000313" key="8">
    <source>
        <dbReference type="Proteomes" id="UP000316621"/>
    </source>
</evidence>
<dbReference type="InterPro" id="IPR000109">
    <property type="entry name" value="POT_fam"/>
</dbReference>
<dbReference type="FunFam" id="1.20.1250.20:FF:000410">
    <property type="entry name" value="POT family protein"/>
    <property type="match status" value="1"/>
</dbReference>
<accession>A0A4Y7JUG6</accession>
<keyword evidence="4 6" id="KW-1133">Transmembrane helix</keyword>
<feature type="transmembrane region" description="Helical" evidence="6">
    <location>
        <begin position="523"/>
        <end position="542"/>
    </location>
</feature>
<feature type="transmembrane region" description="Helical" evidence="6">
    <location>
        <begin position="48"/>
        <end position="70"/>
    </location>
</feature>
<evidence type="ECO:0008006" key="9">
    <source>
        <dbReference type="Google" id="ProtNLM"/>
    </source>
</evidence>
<dbReference type="EMBL" id="CM010720">
    <property type="protein sequence ID" value="RZC64347.1"/>
    <property type="molecule type" value="Genomic_DNA"/>
</dbReference>
<feature type="transmembrane region" description="Helical" evidence="6">
    <location>
        <begin position="162"/>
        <end position="184"/>
    </location>
</feature>
<keyword evidence="8" id="KW-1185">Reference proteome</keyword>
<dbReference type="Proteomes" id="UP000316621">
    <property type="component" value="Chromosome 6"/>
</dbReference>
<evidence type="ECO:0000256" key="6">
    <source>
        <dbReference type="SAM" id="Phobius"/>
    </source>
</evidence>
<dbReference type="Gene3D" id="1.20.1250.20">
    <property type="entry name" value="MFS general substrate transporter like domains"/>
    <property type="match status" value="1"/>
</dbReference>
<feature type="transmembrane region" description="Helical" evidence="6">
    <location>
        <begin position="395"/>
        <end position="415"/>
    </location>
</feature>
<dbReference type="SUPFAM" id="SSF103473">
    <property type="entry name" value="MFS general substrate transporter"/>
    <property type="match status" value="1"/>
</dbReference>
<dbReference type="GO" id="GO:0016020">
    <property type="term" value="C:membrane"/>
    <property type="evidence" value="ECO:0007669"/>
    <property type="project" value="UniProtKB-SubCell"/>
</dbReference>
<feature type="transmembrane region" description="Helical" evidence="6">
    <location>
        <begin position="110"/>
        <end position="129"/>
    </location>
</feature>